<sequence>VLLSERFAGNSTALQIETQHKWSIQKKGPTAACRQNQKRQRS</sequence>
<organism evidence="2">
    <name type="scientific">marine metagenome</name>
    <dbReference type="NCBI Taxonomy" id="408172"/>
    <lineage>
        <taxon>unclassified sequences</taxon>
        <taxon>metagenomes</taxon>
        <taxon>ecological metagenomes</taxon>
    </lineage>
</organism>
<evidence type="ECO:0000313" key="2">
    <source>
        <dbReference type="EMBL" id="SUZ70754.1"/>
    </source>
</evidence>
<feature type="region of interest" description="Disordered" evidence="1">
    <location>
        <begin position="23"/>
        <end position="42"/>
    </location>
</feature>
<proteinExistence type="predicted"/>
<evidence type="ECO:0000256" key="1">
    <source>
        <dbReference type="SAM" id="MobiDB-lite"/>
    </source>
</evidence>
<feature type="non-terminal residue" evidence="2">
    <location>
        <position position="1"/>
    </location>
</feature>
<name>A0A381PVS6_9ZZZZ</name>
<reference evidence="2" key="1">
    <citation type="submission" date="2018-05" db="EMBL/GenBank/DDBJ databases">
        <authorList>
            <person name="Lanie J.A."/>
            <person name="Ng W.-L."/>
            <person name="Kazmierczak K.M."/>
            <person name="Andrzejewski T.M."/>
            <person name="Davidsen T.M."/>
            <person name="Wayne K.J."/>
            <person name="Tettelin H."/>
            <person name="Glass J.I."/>
            <person name="Rusch D."/>
            <person name="Podicherti R."/>
            <person name="Tsui H.-C.T."/>
            <person name="Winkler M.E."/>
        </authorList>
    </citation>
    <scope>NUCLEOTIDE SEQUENCE</scope>
</reference>
<accession>A0A381PVS6</accession>
<dbReference type="EMBL" id="UINC01001100">
    <property type="protein sequence ID" value="SUZ70754.1"/>
    <property type="molecule type" value="Genomic_DNA"/>
</dbReference>
<protein>
    <submittedName>
        <fullName evidence="2">Uncharacterized protein</fullName>
    </submittedName>
</protein>
<dbReference type="AlphaFoldDB" id="A0A381PVS6"/>
<gene>
    <name evidence="2" type="ORF">METZ01_LOCUS23608</name>
</gene>